<sequence length="187" mass="20809">MRYACSLSQAYLSQFVVSWIRDDMCSTVPCGHNNHANRSRHQDTMTGCLLVQIFVLKWCAWFLRMKKPGEEAEPRPQCTPSLLSCSSDSEHTTPDRHGSGPNSANGNLLYIGFRGLEELHHTTGKTSDLLHKQPDFPASLSLHSNGVPPSGHSSEPGDPQLEKILEEVQYLADRFRSQDADKAACNE</sequence>
<reference evidence="2" key="1">
    <citation type="journal article" date="2022" name="bioRxiv">
        <title>Sequencing and chromosome-scale assembly of the giantPleurodeles waltlgenome.</title>
        <authorList>
            <person name="Brown T."/>
            <person name="Elewa A."/>
            <person name="Iarovenko S."/>
            <person name="Subramanian E."/>
            <person name="Araus A.J."/>
            <person name="Petzold A."/>
            <person name="Susuki M."/>
            <person name="Suzuki K.-i.T."/>
            <person name="Hayashi T."/>
            <person name="Toyoda A."/>
            <person name="Oliveira C."/>
            <person name="Osipova E."/>
            <person name="Leigh N.D."/>
            <person name="Simon A."/>
            <person name="Yun M.H."/>
        </authorList>
    </citation>
    <scope>NUCLEOTIDE SEQUENCE</scope>
    <source>
        <strain evidence="2">20211129_DDA</strain>
        <tissue evidence="2">Liver</tissue>
    </source>
</reference>
<name>A0AAV7KR60_PLEWA</name>
<proteinExistence type="predicted"/>
<evidence type="ECO:0000256" key="1">
    <source>
        <dbReference type="SAM" id="MobiDB-lite"/>
    </source>
</evidence>
<comment type="caution">
    <text evidence="2">The sequence shown here is derived from an EMBL/GenBank/DDBJ whole genome shotgun (WGS) entry which is preliminary data.</text>
</comment>
<dbReference type="Proteomes" id="UP001066276">
    <property type="component" value="Chromosome 12"/>
</dbReference>
<keyword evidence="3" id="KW-1185">Reference proteome</keyword>
<gene>
    <name evidence="2" type="ORF">NDU88_000792</name>
</gene>
<protein>
    <submittedName>
        <fullName evidence="2">Uncharacterized protein</fullName>
    </submittedName>
</protein>
<dbReference type="InterPro" id="IPR036719">
    <property type="entry name" value="Neuro-gated_channel_TM_sf"/>
</dbReference>
<organism evidence="2 3">
    <name type="scientific">Pleurodeles waltl</name>
    <name type="common">Iberian ribbed newt</name>
    <dbReference type="NCBI Taxonomy" id="8319"/>
    <lineage>
        <taxon>Eukaryota</taxon>
        <taxon>Metazoa</taxon>
        <taxon>Chordata</taxon>
        <taxon>Craniata</taxon>
        <taxon>Vertebrata</taxon>
        <taxon>Euteleostomi</taxon>
        <taxon>Amphibia</taxon>
        <taxon>Batrachia</taxon>
        <taxon>Caudata</taxon>
        <taxon>Salamandroidea</taxon>
        <taxon>Salamandridae</taxon>
        <taxon>Pleurodelinae</taxon>
        <taxon>Pleurodeles</taxon>
    </lineage>
</organism>
<feature type="region of interest" description="Disordered" evidence="1">
    <location>
        <begin position="124"/>
        <end position="163"/>
    </location>
</feature>
<dbReference type="GO" id="GO:0016020">
    <property type="term" value="C:membrane"/>
    <property type="evidence" value="ECO:0007669"/>
    <property type="project" value="InterPro"/>
</dbReference>
<dbReference type="GO" id="GO:0006811">
    <property type="term" value="P:monoatomic ion transport"/>
    <property type="evidence" value="ECO:0007669"/>
    <property type="project" value="InterPro"/>
</dbReference>
<feature type="compositionally biased region" description="Basic and acidic residues" evidence="1">
    <location>
        <begin position="88"/>
        <end position="98"/>
    </location>
</feature>
<dbReference type="AlphaFoldDB" id="A0AAV7KR60"/>
<feature type="region of interest" description="Disordered" evidence="1">
    <location>
        <begin position="70"/>
        <end position="104"/>
    </location>
</feature>
<evidence type="ECO:0000313" key="3">
    <source>
        <dbReference type="Proteomes" id="UP001066276"/>
    </source>
</evidence>
<dbReference type="EMBL" id="JANPWB010000016">
    <property type="protein sequence ID" value="KAJ1080597.1"/>
    <property type="molecule type" value="Genomic_DNA"/>
</dbReference>
<accession>A0AAV7KR60</accession>
<feature type="compositionally biased region" description="Polar residues" evidence="1">
    <location>
        <begin position="78"/>
        <end position="87"/>
    </location>
</feature>
<evidence type="ECO:0000313" key="2">
    <source>
        <dbReference type="EMBL" id="KAJ1080597.1"/>
    </source>
</evidence>
<dbReference type="SUPFAM" id="SSF90112">
    <property type="entry name" value="Neurotransmitter-gated ion-channel transmembrane pore"/>
    <property type="match status" value="1"/>
</dbReference>